<gene>
    <name evidence="8" type="ORF">G5714_012129</name>
</gene>
<comment type="caution">
    <text evidence="8">The sequence shown here is derived from an EMBL/GenBank/DDBJ whole genome shotgun (WGS) entry which is preliminary data.</text>
</comment>
<comment type="subcellular location">
    <subcellularLocation>
        <location evidence="1">Membrane</location>
    </subcellularLocation>
</comment>
<feature type="region of interest" description="Disordered" evidence="6">
    <location>
        <begin position="1"/>
        <end position="37"/>
    </location>
</feature>
<dbReference type="PANTHER" id="PTHR14948">
    <property type="entry name" value="NG5"/>
    <property type="match status" value="1"/>
</dbReference>
<feature type="transmembrane region" description="Helical" evidence="7">
    <location>
        <begin position="158"/>
        <end position="184"/>
    </location>
</feature>
<reference evidence="8 9" key="1">
    <citation type="submission" date="2020-04" db="EMBL/GenBank/DDBJ databases">
        <title>Chromosome-level genome assembly of a cyprinid fish Onychostoma macrolepis by integration of Nanopore Sequencing, Bionano and Hi-C technology.</title>
        <authorList>
            <person name="Wang D."/>
        </authorList>
    </citation>
    <scope>NUCLEOTIDE SEQUENCE [LARGE SCALE GENOMIC DNA]</scope>
    <source>
        <strain evidence="8">SWU-2019</strain>
        <tissue evidence="8">Muscle</tissue>
    </source>
</reference>
<keyword evidence="5 7" id="KW-0472">Membrane</keyword>
<evidence type="ECO:0008006" key="10">
    <source>
        <dbReference type="Google" id="ProtNLM"/>
    </source>
</evidence>
<evidence type="ECO:0000313" key="9">
    <source>
        <dbReference type="Proteomes" id="UP000579812"/>
    </source>
</evidence>
<name>A0A7J6CMH1_9TELE</name>
<protein>
    <recommendedName>
        <fullName evidence="10">Synapse differentiation-inducing gene protein 1-like</fullName>
    </recommendedName>
</protein>
<dbReference type="AlphaFoldDB" id="A0A7J6CMH1"/>
<dbReference type="InterPro" id="IPR007593">
    <property type="entry name" value="CD225/Dispanin_fam"/>
</dbReference>
<evidence type="ECO:0000313" key="8">
    <source>
        <dbReference type="EMBL" id="KAF4107765.1"/>
    </source>
</evidence>
<dbReference type="PANTHER" id="PTHR14948:SF46">
    <property type="entry name" value="DISPANIN SUBFAMILY A MEMBER 2B-LIKE-RELATED"/>
    <property type="match status" value="1"/>
</dbReference>
<keyword evidence="4 7" id="KW-1133">Transmembrane helix</keyword>
<accession>A0A7J6CMH1</accession>
<comment type="similarity">
    <text evidence="2">Belongs to the CD225/Dispanin family.</text>
</comment>
<organism evidence="8 9">
    <name type="scientific">Onychostoma macrolepis</name>
    <dbReference type="NCBI Taxonomy" id="369639"/>
    <lineage>
        <taxon>Eukaryota</taxon>
        <taxon>Metazoa</taxon>
        <taxon>Chordata</taxon>
        <taxon>Craniata</taxon>
        <taxon>Vertebrata</taxon>
        <taxon>Euteleostomi</taxon>
        <taxon>Actinopterygii</taxon>
        <taxon>Neopterygii</taxon>
        <taxon>Teleostei</taxon>
        <taxon>Ostariophysi</taxon>
        <taxon>Cypriniformes</taxon>
        <taxon>Cyprinidae</taxon>
        <taxon>Acrossocheilinae</taxon>
        <taxon>Onychostoma</taxon>
    </lineage>
</organism>
<dbReference type="Pfam" id="PF04505">
    <property type="entry name" value="CD225"/>
    <property type="match status" value="1"/>
</dbReference>
<keyword evidence="9" id="KW-1185">Reference proteome</keyword>
<dbReference type="GO" id="GO:0016020">
    <property type="term" value="C:membrane"/>
    <property type="evidence" value="ECO:0007669"/>
    <property type="project" value="UniProtKB-SubCell"/>
</dbReference>
<proteinExistence type="inferred from homology"/>
<dbReference type="EMBL" id="JAAMOB010000011">
    <property type="protein sequence ID" value="KAF4107765.1"/>
    <property type="molecule type" value="Genomic_DNA"/>
</dbReference>
<sequence>MYNQGPTVGRINPAFSGPQDEQDQLEKSRMGQSVPPPYYPNTGYQIPRVNPMPSGYPNQPYGAPAGPQGPYAQQPYPWMTAYPQGAYVGQTGVTVQPTVFMTPTPPATPMPDYMCYSVFTLLCCCLPLGIAAAVCSCNTRDANLSGQRELAMSSSRAALILNNVALCFGILIITAATIVILYAYGVFY</sequence>
<keyword evidence="3 7" id="KW-0812">Transmembrane</keyword>
<evidence type="ECO:0000256" key="5">
    <source>
        <dbReference type="ARBA" id="ARBA00023136"/>
    </source>
</evidence>
<evidence type="ECO:0000256" key="6">
    <source>
        <dbReference type="SAM" id="MobiDB-lite"/>
    </source>
</evidence>
<evidence type="ECO:0000256" key="2">
    <source>
        <dbReference type="ARBA" id="ARBA00006843"/>
    </source>
</evidence>
<dbReference type="Proteomes" id="UP000579812">
    <property type="component" value="Unassembled WGS sequence"/>
</dbReference>
<dbReference type="InterPro" id="IPR051423">
    <property type="entry name" value="CD225/Dispanin"/>
</dbReference>
<evidence type="ECO:0000256" key="7">
    <source>
        <dbReference type="SAM" id="Phobius"/>
    </source>
</evidence>
<evidence type="ECO:0000256" key="4">
    <source>
        <dbReference type="ARBA" id="ARBA00022989"/>
    </source>
</evidence>
<feature type="transmembrane region" description="Helical" evidence="7">
    <location>
        <begin position="116"/>
        <end position="137"/>
    </location>
</feature>
<evidence type="ECO:0000256" key="3">
    <source>
        <dbReference type="ARBA" id="ARBA00022692"/>
    </source>
</evidence>
<evidence type="ECO:0000256" key="1">
    <source>
        <dbReference type="ARBA" id="ARBA00004370"/>
    </source>
</evidence>